<evidence type="ECO:0000313" key="3">
    <source>
        <dbReference type="Proteomes" id="UP001345219"/>
    </source>
</evidence>
<dbReference type="PANTHER" id="PTHR36746">
    <property type="entry name" value="BNAC04G51760D PROTEIN"/>
    <property type="match status" value="1"/>
</dbReference>
<dbReference type="PANTHER" id="PTHR36746:SF3">
    <property type="entry name" value="DUF4005 DOMAIN-CONTAINING PROTEIN"/>
    <property type="match status" value="1"/>
</dbReference>
<organism evidence="2 3">
    <name type="scientific">Trapa incisa</name>
    <dbReference type="NCBI Taxonomy" id="236973"/>
    <lineage>
        <taxon>Eukaryota</taxon>
        <taxon>Viridiplantae</taxon>
        <taxon>Streptophyta</taxon>
        <taxon>Embryophyta</taxon>
        <taxon>Tracheophyta</taxon>
        <taxon>Spermatophyta</taxon>
        <taxon>Magnoliopsida</taxon>
        <taxon>eudicotyledons</taxon>
        <taxon>Gunneridae</taxon>
        <taxon>Pentapetalae</taxon>
        <taxon>rosids</taxon>
        <taxon>malvids</taxon>
        <taxon>Myrtales</taxon>
        <taxon>Lythraceae</taxon>
        <taxon>Trapa</taxon>
    </lineage>
</organism>
<dbReference type="EMBL" id="JAXIOK010000007">
    <property type="protein sequence ID" value="KAK4766029.1"/>
    <property type="molecule type" value="Genomic_DNA"/>
</dbReference>
<dbReference type="Proteomes" id="UP001345219">
    <property type="component" value="Chromosome 7"/>
</dbReference>
<evidence type="ECO:0000313" key="2">
    <source>
        <dbReference type="EMBL" id="KAK4766029.1"/>
    </source>
</evidence>
<feature type="compositionally biased region" description="Basic and acidic residues" evidence="1">
    <location>
        <begin position="193"/>
        <end position="206"/>
    </location>
</feature>
<dbReference type="AlphaFoldDB" id="A0AAN7KES7"/>
<proteinExistence type="predicted"/>
<name>A0AAN7KES7_9MYRT</name>
<feature type="region of interest" description="Disordered" evidence="1">
    <location>
        <begin position="184"/>
        <end position="206"/>
    </location>
</feature>
<evidence type="ECO:0000256" key="1">
    <source>
        <dbReference type="SAM" id="MobiDB-lite"/>
    </source>
</evidence>
<sequence length="228" mass="24648">MEKKRDGRASSPCERLLDAVRTSTGPAFKAIGRRMIPPGRRATASPAHPSPQAVFRNITITAVETGEEKDDKVPYNNDDQVPIIKSAKIAQAAEPALMTNRSVSGLDKTEPKGQLRGEEVTRGTTKAKLGLYEEAASVTRGGKKSDPKVPIGEGTNHKGSAGYHIENQFSAYIEQTRLKIRSYSNVGGGGRSKNVESGKEKGEVAGKTDEHFTNYINKVKEKLINASI</sequence>
<gene>
    <name evidence="2" type="ORF">SAY87_007671</name>
</gene>
<keyword evidence="3" id="KW-1185">Reference proteome</keyword>
<reference evidence="2 3" key="1">
    <citation type="journal article" date="2023" name="Hortic Res">
        <title>Pangenome of water caltrop reveals structural variations and asymmetric subgenome divergence after allopolyploidization.</title>
        <authorList>
            <person name="Zhang X."/>
            <person name="Chen Y."/>
            <person name="Wang L."/>
            <person name="Yuan Y."/>
            <person name="Fang M."/>
            <person name="Shi L."/>
            <person name="Lu R."/>
            <person name="Comes H.P."/>
            <person name="Ma Y."/>
            <person name="Chen Y."/>
            <person name="Huang G."/>
            <person name="Zhou Y."/>
            <person name="Zheng Z."/>
            <person name="Qiu Y."/>
        </authorList>
    </citation>
    <scope>NUCLEOTIDE SEQUENCE [LARGE SCALE GENOMIC DNA]</scope>
    <source>
        <tissue evidence="2">Roots</tissue>
    </source>
</reference>
<accession>A0AAN7KES7</accession>
<protein>
    <submittedName>
        <fullName evidence="2">Uncharacterized protein</fullName>
    </submittedName>
</protein>
<comment type="caution">
    <text evidence="2">The sequence shown here is derived from an EMBL/GenBank/DDBJ whole genome shotgun (WGS) entry which is preliminary data.</text>
</comment>
<feature type="region of interest" description="Disordered" evidence="1">
    <location>
        <begin position="138"/>
        <end position="160"/>
    </location>
</feature>